<gene>
    <name evidence="7" type="ORF">DHA2_150934</name>
</gene>
<dbReference type="VEuPathDB" id="GiardiaDB:GL50803_0016675"/>
<dbReference type="GO" id="GO:0004663">
    <property type="term" value="F:Rab geranylgeranyltransferase activity"/>
    <property type="evidence" value="ECO:0007669"/>
    <property type="project" value="UniProtKB-UniRule"/>
</dbReference>
<proteinExistence type="inferred from homology"/>
<dbReference type="VEuPathDB" id="GiardiaDB:DHA2_150934"/>
<evidence type="ECO:0000313" key="8">
    <source>
        <dbReference type="Proteomes" id="UP000018320"/>
    </source>
</evidence>
<dbReference type="PANTHER" id="PTHR11129:SF2">
    <property type="entry name" value="GERANYLGERANYL TRANSFERASE TYPE-2 SUBUNIT ALPHA"/>
    <property type="match status" value="1"/>
</dbReference>
<name>V6TIJ9_GIAIN</name>
<dbReference type="AlphaFoldDB" id="V6TIJ9"/>
<dbReference type="InterPro" id="IPR002088">
    <property type="entry name" value="Prenyl_trans_a"/>
</dbReference>
<dbReference type="Pfam" id="PF01239">
    <property type="entry name" value="PPTA"/>
    <property type="match status" value="2"/>
</dbReference>
<dbReference type="EC" id="2.5.1.60" evidence="6"/>
<keyword evidence="3 6" id="KW-0808">Transferase</keyword>
<keyword evidence="4" id="KW-0677">Repeat</keyword>
<organism evidence="7 8">
    <name type="scientific">Giardia intestinalis</name>
    <name type="common">Giardia lamblia</name>
    <dbReference type="NCBI Taxonomy" id="5741"/>
    <lineage>
        <taxon>Eukaryota</taxon>
        <taxon>Metamonada</taxon>
        <taxon>Diplomonadida</taxon>
        <taxon>Hexamitidae</taxon>
        <taxon>Giardiinae</taxon>
        <taxon>Giardia</taxon>
    </lineage>
</organism>
<comment type="similarity">
    <text evidence="1 6">Belongs to the protein prenyltransferase subunit alpha family.</text>
</comment>
<dbReference type="SUPFAM" id="SSF48439">
    <property type="entry name" value="Protein prenylyltransferase"/>
    <property type="match status" value="1"/>
</dbReference>
<sequence length="348" mass="40280">MQELPRICSQAMATSAQFDLSKTKMHNIKDPTASAEGVKEVRALEDACLLLRRKGDMSNEAATQVLNLLAKIPLSYTFWNYRRDFLFSHQSADNELTLLVREHHITAKALEKNPKIYPVWEHRAFVFHRLLALADDPEMVEKLKKEEHYFIAAKLSEDPRNFHVWNYQRNLFDRVDLSFLYALLNKDCSNHSALHQLALELHKMRSEASDAGNAMFDHEVQRCLDFLRLSLLLDPNSESLWQFLIKMVDILSPEVLQELVEYVILSLEQDGCSFLPPHKQLDAPSANQIKDVYIRPPASYLLLASEDHIKGDIDKCKAYAEYCLFHDTFRKEMYNMLLQTIIHNSGQS</sequence>
<dbReference type="VEuPathDB" id="GiardiaDB:QR46_0843"/>
<comment type="function">
    <text evidence="6">Catalyzes the transfer of a geranyl-geranyl moiety from geranyl-geranyl pyrophosphate to cysteines occuring in specific C-terminal amino acid sequences.</text>
</comment>
<protein>
    <recommendedName>
        <fullName evidence="6">Geranylgeranyl transferase type-2 subunit alpha</fullName>
        <ecNumber evidence="6">2.5.1.60</ecNumber>
    </recommendedName>
    <alternativeName>
        <fullName evidence="6">Geranylgeranyl transferase type II subunit alpha</fullName>
    </alternativeName>
</protein>
<evidence type="ECO:0000256" key="3">
    <source>
        <dbReference type="ARBA" id="ARBA00022679"/>
    </source>
</evidence>
<dbReference type="GO" id="GO:0005968">
    <property type="term" value="C:Rab-protein geranylgeranyltransferase complex"/>
    <property type="evidence" value="ECO:0007669"/>
    <property type="project" value="TreeGrafter"/>
</dbReference>
<dbReference type="PANTHER" id="PTHR11129">
    <property type="entry name" value="PROTEIN FARNESYLTRANSFERASE ALPHA SUBUNIT/RAB GERANYLGERANYL TRANSFERASE ALPHA SUBUNIT"/>
    <property type="match status" value="1"/>
</dbReference>
<evidence type="ECO:0000256" key="5">
    <source>
        <dbReference type="ARBA" id="ARBA00047658"/>
    </source>
</evidence>
<dbReference type="Proteomes" id="UP000018320">
    <property type="component" value="Unassembled WGS sequence"/>
</dbReference>
<dbReference type="EMBL" id="AHGT01000009">
    <property type="protein sequence ID" value="ESU38798.1"/>
    <property type="molecule type" value="Genomic_DNA"/>
</dbReference>
<evidence type="ECO:0000256" key="1">
    <source>
        <dbReference type="ARBA" id="ARBA00006734"/>
    </source>
</evidence>
<evidence type="ECO:0000256" key="6">
    <source>
        <dbReference type="RuleBase" id="RU367120"/>
    </source>
</evidence>
<evidence type="ECO:0000313" key="7">
    <source>
        <dbReference type="EMBL" id="ESU38798.1"/>
    </source>
</evidence>
<keyword evidence="2 6" id="KW-0637">Prenyltransferase</keyword>
<evidence type="ECO:0000256" key="2">
    <source>
        <dbReference type="ARBA" id="ARBA00022602"/>
    </source>
</evidence>
<comment type="catalytic activity">
    <reaction evidence="5 6">
        <text>geranylgeranyl diphosphate + L-cysteinyl-[protein] = S-geranylgeranyl-L-cysteinyl-[protein] + diphosphate</text>
        <dbReference type="Rhea" id="RHEA:21240"/>
        <dbReference type="Rhea" id="RHEA-COMP:10131"/>
        <dbReference type="Rhea" id="RHEA-COMP:11537"/>
        <dbReference type="ChEBI" id="CHEBI:29950"/>
        <dbReference type="ChEBI" id="CHEBI:33019"/>
        <dbReference type="ChEBI" id="CHEBI:57533"/>
        <dbReference type="ChEBI" id="CHEBI:86021"/>
        <dbReference type="EC" id="2.5.1.60"/>
    </reaction>
</comment>
<reference evidence="8" key="1">
    <citation type="submission" date="2012-02" db="EMBL/GenBank/DDBJ databases">
        <title>Genome sequencing of Giardia lamblia Genotypes A2 and B isolates (DH and GS) and comparative analysis with the genomes of Genotypes A1 and E (WB and Pig).</title>
        <authorList>
            <person name="Adam R."/>
            <person name="Dahlstrom E."/>
            <person name="Martens C."/>
            <person name="Bruno D."/>
            <person name="Barbian K."/>
            <person name="Porcella S.F."/>
            <person name="Nash T."/>
        </authorList>
    </citation>
    <scope>NUCLEOTIDE SEQUENCE</scope>
    <source>
        <strain evidence="8">DH</strain>
    </source>
</reference>
<comment type="caution">
    <text evidence="7">The sequence shown here is derived from an EMBL/GenBank/DDBJ whole genome shotgun (WGS) entry which is preliminary data.</text>
</comment>
<accession>V6TIJ9</accession>
<dbReference type="PROSITE" id="PS51147">
    <property type="entry name" value="PFTA"/>
    <property type="match status" value="1"/>
</dbReference>
<evidence type="ECO:0000256" key="4">
    <source>
        <dbReference type="ARBA" id="ARBA00022737"/>
    </source>
</evidence>
<dbReference type="Gene3D" id="1.25.40.120">
    <property type="entry name" value="Protein prenylyltransferase"/>
    <property type="match status" value="1"/>
</dbReference>
<dbReference type="GO" id="GO:0097354">
    <property type="term" value="P:prenylation"/>
    <property type="evidence" value="ECO:0007669"/>
    <property type="project" value="UniProtKB-UniRule"/>
</dbReference>
<dbReference type="VEuPathDB" id="GiardiaDB:GL50581_1280"/>
<reference evidence="7 8" key="2">
    <citation type="journal article" date="2013" name="Genome Biol. Evol.">
        <title>Genome sequencing of Giardia lamblia genotypes A2 and B isolates (DH and GS) and comparative analysis with the genomes of genotypes A1 and E (WB and Pig).</title>
        <authorList>
            <person name="Adam R.D."/>
            <person name="Dahlstrom E.W."/>
            <person name="Martens C.A."/>
            <person name="Bruno D.P."/>
            <person name="Barbian K.D."/>
            <person name="Ricklefs S.M."/>
            <person name="Hernandez M.M."/>
            <person name="Narla N.P."/>
            <person name="Patel R.B."/>
            <person name="Porcella S.F."/>
            <person name="Nash T.E."/>
        </authorList>
    </citation>
    <scope>NUCLEOTIDE SEQUENCE [LARGE SCALE GENOMIC DNA]</scope>
    <source>
        <strain evidence="7 8">DH</strain>
    </source>
</reference>